<gene>
    <name evidence="3" type="ORF">SE18_02350</name>
</gene>
<dbReference type="PROSITE" id="PS51658">
    <property type="entry name" value="BFN"/>
    <property type="match status" value="1"/>
</dbReference>
<accession>A0A0P6YGF4</accession>
<protein>
    <recommendedName>
        <fullName evidence="2">BFN domain-containing protein</fullName>
    </recommendedName>
</protein>
<name>A0A0P6YGF4_9CHLR</name>
<dbReference type="OrthoDB" id="9788698at2"/>
<evidence type="ECO:0000259" key="2">
    <source>
        <dbReference type="PROSITE" id="PS51658"/>
    </source>
</evidence>
<dbReference type="PANTHER" id="PTHR15160">
    <property type="entry name" value="VON HIPPEL-LINDAU PROTEIN"/>
    <property type="match status" value="1"/>
</dbReference>
<dbReference type="RefSeq" id="WP_054532811.1">
    <property type="nucleotide sequence ID" value="NZ_LGKP01000006.1"/>
</dbReference>
<feature type="region of interest" description="Disordered" evidence="1">
    <location>
        <begin position="135"/>
        <end position="160"/>
    </location>
</feature>
<dbReference type="Gene3D" id="3.10.690.10">
    <property type="entry name" value="Bifunctional nuclease domain"/>
    <property type="match status" value="1"/>
</dbReference>
<dbReference type="GO" id="GO:0004518">
    <property type="term" value="F:nuclease activity"/>
    <property type="evidence" value="ECO:0007669"/>
    <property type="project" value="InterPro"/>
</dbReference>
<evidence type="ECO:0000313" key="3">
    <source>
        <dbReference type="EMBL" id="KPL91289.1"/>
    </source>
</evidence>
<dbReference type="AlphaFoldDB" id="A0A0P6YGF4"/>
<dbReference type="PANTHER" id="PTHR15160:SF1">
    <property type="entry name" value="VON HIPPEL-LINDAU DISEASE TUMOR SUPPRESSOR"/>
    <property type="match status" value="1"/>
</dbReference>
<proteinExistence type="predicted"/>
<dbReference type="InterPro" id="IPR003729">
    <property type="entry name" value="Bi_nuclease_dom"/>
</dbReference>
<organism evidence="3 4">
    <name type="scientific">Herpetosiphon geysericola</name>
    <dbReference type="NCBI Taxonomy" id="70996"/>
    <lineage>
        <taxon>Bacteria</taxon>
        <taxon>Bacillati</taxon>
        <taxon>Chloroflexota</taxon>
        <taxon>Chloroflexia</taxon>
        <taxon>Herpetosiphonales</taxon>
        <taxon>Herpetosiphonaceae</taxon>
        <taxon>Herpetosiphon</taxon>
    </lineage>
</organism>
<dbReference type="Pfam" id="PF02577">
    <property type="entry name" value="BFN_dom"/>
    <property type="match status" value="1"/>
</dbReference>
<dbReference type="EMBL" id="LGKP01000006">
    <property type="protein sequence ID" value="KPL91289.1"/>
    <property type="molecule type" value="Genomic_DNA"/>
</dbReference>
<evidence type="ECO:0000256" key="1">
    <source>
        <dbReference type="SAM" id="MobiDB-lite"/>
    </source>
</evidence>
<keyword evidence="4" id="KW-1185">Reference proteome</keyword>
<dbReference type="InterPro" id="IPR036104">
    <property type="entry name" value="BFN_sf"/>
</dbReference>
<dbReference type="STRING" id="70996.SE18_02350"/>
<feature type="domain" description="BFN" evidence="2">
    <location>
        <begin position="1"/>
        <end position="132"/>
    </location>
</feature>
<comment type="caution">
    <text evidence="3">The sequence shown here is derived from an EMBL/GenBank/DDBJ whole genome shotgun (WGS) entry which is preliminary data.</text>
</comment>
<evidence type="ECO:0000313" key="4">
    <source>
        <dbReference type="Proteomes" id="UP000050277"/>
    </source>
</evidence>
<dbReference type="Proteomes" id="UP000050277">
    <property type="component" value="Unassembled WGS sequence"/>
</dbReference>
<sequence>MVRVQVDSIRFSLLTQQRIVVLRELNSRRYVTIWIGPFEADAIALAVQGHEPPRPMTHDLLLATVKALGGTIREVVVSDFRDSTFFARLVIDNNGQAIELDSRSSDAIALAVRAEAPIFVADHVMEELGHMMDDQDESEDIPTTSVSQAEPEAAPTTDEEELSIFRKFIDSIDPESDQ</sequence>
<dbReference type="SUPFAM" id="SSF103256">
    <property type="entry name" value="Hypothetical protein TM0160"/>
    <property type="match status" value="1"/>
</dbReference>
<reference evidence="3 4" key="1">
    <citation type="submission" date="2015-07" db="EMBL/GenBank/DDBJ databases">
        <title>Whole genome sequence of Herpetosiphon geysericola DSM 7119.</title>
        <authorList>
            <person name="Hemp J."/>
            <person name="Ward L.M."/>
            <person name="Pace L.A."/>
            <person name="Fischer W.W."/>
        </authorList>
    </citation>
    <scope>NUCLEOTIDE SEQUENCE [LARGE SCALE GENOMIC DNA]</scope>
    <source>
        <strain evidence="3 4">DSM 7119</strain>
    </source>
</reference>